<dbReference type="AlphaFoldDB" id="A0A830HW83"/>
<protein>
    <submittedName>
        <fullName evidence="2">Uncharacterized protein</fullName>
    </submittedName>
</protein>
<comment type="caution">
    <text evidence="2">The sequence shown here is derived from an EMBL/GenBank/DDBJ whole genome shotgun (WGS) entry which is preliminary data.</text>
</comment>
<keyword evidence="3" id="KW-1185">Reference proteome</keyword>
<dbReference type="EMBL" id="BNJQ01000036">
    <property type="protein sequence ID" value="GHP11686.1"/>
    <property type="molecule type" value="Genomic_DNA"/>
</dbReference>
<reference evidence="2" key="1">
    <citation type="submission" date="2020-10" db="EMBL/GenBank/DDBJ databases">
        <title>Unveiling of a novel bifunctional photoreceptor, Dualchrome1, isolated from a cosmopolitan green alga.</title>
        <authorList>
            <person name="Suzuki S."/>
            <person name="Kawachi M."/>
        </authorList>
    </citation>
    <scope>NUCLEOTIDE SEQUENCE</scope>
    <source>
        <strain evidence="2">NIES 2893</strain>
    </source>
</reference>
<evidence type="ECO:0000313" key="2">
    <source>
        <dbReference type="EMBL" id="GHP11686.1"/>
    </source>
</evidence>
<accession>A0A830HW83</accession>
<feature type="compositionally biased region" description="Basic and acidic residues" evidence="1">
    <location>
        <begin position="136"/>
        <end position="170"/>
    </location>
</feature>
<gene>
    <name evidence="2" type="ORF">PPROV_001041400</name>
</gene>
<name>A0A830HW83_9CHLO</name>
<feature type="region of interest" description="Disordered" evidence="1">
    <location>
        <begin position="1"/>
        <end position="92"/>
    </location>
</feature>
<evidence type="ECO:0000313" key="3">
    <source>
        <dbReference type="Proteomes" id="UP000660262"/>
    </source>
</evidence>
<evidence type="ECO:0000256" key="1">
    <source>
        <dbReference type="SAM" id="MobiDB-lite"/>
    </source>
</evidence>
<proteinExistence type="predicted"/>
<organism evidence="2 3">
    <name type="scientific">Pycnococcus provasolii</name>
    <dbReference type="NCBI Taxonomy" id="41880"/>
    <lineage>
        <taxon>Eukaryota</taxon>
        <taxon>Viridiplantae</taxon>
        <taxon>Chlorophyta</taxon>
        <taxon>Pseudoscourfieldiophyceae</taxon>
        <taxon>Pseudoscourfieldiales</taxon>
        <taxon>Pycnococcaceae</taxon>
        <taxon>Pycnococcus</taxon>
    </lineage>
</organism>
<sequence length="200" mass="21971">MSSDVLVVTHAEGPDLEIPQFAGENASDEGEGAASLEQTVGDDAGNELPARPATTALGRRPGSRPGTGLRPGTGFGARARPNTAPAYMPNPRYDMTFMTSICQRLWDEKRSVLEGEDNEGSDSEVMAQLEEEQKVEDEKRAEEDAEDERRDAEEAEAIRLEEEKRKAEEAERIRLENLAAQEALEAMNAKGKKKKGKKKK</sequence>
<dbReference type="Proteomes" id="UP000660262">
    <property type="component" value="Unassembled WGS sequence"/>
</dbReference>
<feature type="region of interest" description="Disordered" evidence="1">
    <location>
        <begin position="112"/>
        <end position="170"/>
    </location>
</feature>